<dbReference type="SUPFAM" id="SSF159173">
    <property type="entry name" value="YkvR-like"/>
    <property type="match status" value="1"/>
</dbReference>
<sequence>MVNEVILNDVPIKVINYRKDIQGESVKILFDFHVSSEDYHRITTLLYQMNFDVEIPEENWMFRGSITNYYTSFTNLYLEGQVGVFHLEIKKDV</sequence>
<comment type="caution">
    <text evidence="1">The sequence shown here is derived from an EMBL/GenBank/DDBJ whole genome shotgun (WGS) entry which is preliminary data.</text>
</comment>
<reference evidence="1 2" key="1">
    <citation type="journal article" date="2014" name="Genome Announc.">
        <title>Draft Genome Sequences of Three Alkaliphilic Bacillus Strains, Bacillus wakoensis JCM 9140T, Bacillus akibai JCM 9157T, and Bacillus hemicellulosilyticus JCM 9152T.</title>
        <authorList>
            <person name="Yuki M."/>
            <person name="Oshima K."/>
            <person name="Suda W."/>
            <person name="Oshida Y."/>
            <person name="Kitamura K."/>
            <person name="Iida T."/>
            <person name="Hattori M."/>
            <person name="Ohkuma M."/>
        </authorList>
    </citation>
    <scope>NUCLEOTIDE SEQUENCE [LARGE SCALE GENOMIC DNA]</scope>
    <source>
        <strain evidence="1 2">JCM 9157</strain>
    </source>
</reference>
<dbReference type="RefSeq" id="WP_035665609.1">
    <property type="nucleotide sequence ID" value="NZ_BAUV01000025.1"/>
</dbReference>
<dbReference type="AlphaFoldDB" id="W4QVQ9"/>
<evidence type="ECO:0008006" key="3">
    <source>
        <dbReference type="Google" id="ProtNLM"/>
    </source>
</evidence>
<protein>
    <recommendedName>
        <fullName evidence="3">DUF3219 domain-containing protein</fullName>
    </recommendedName>
</protein>
<dbReference type="Gene3D" id="2.40.30.80">
    <property type="entry name" value="YkvR-like"/>
    <property type="match status" value="1"/>
</dbReference>
<dbReference type="EMBL" id="BAUV01000025">
    <property type="protein sequence ID" value="GAE35967.1"/>
    <property type="molecule type" value="Genomic_DNA"/>
</dbReference>
<organism evidence="1 2">
    <name type="scientific">Halalkalibacter akibai (strain ATCC 43226 / DSM 21942 / CIP 109018 / JCM 9157 / 1139)</name>
    <name type="common">Bacillus akibai</name>
    <dbReference type="NCBI Taxonomy" id="1236973"/>
    <lineage>
        <taxon>Bacteria</taxon>
        <taxon>Bacillati</taxon>
        <taxon>Bacillota</taxon>
        <taxon>Bacilli</taxon>
        <taxon>Bacillales</taxon>
        <taxon>Bacillaceae</taxon>
        <taxon>Halalkalibacter</taxon>
    </lineage>
</organism>
<dbReference type="Proteomes" id="UP000018896">
    <property type="component" value="Unassembled WGS sequence"/>
</dbReference>
<gene>
    <name evidence="1" type="ORF">JCM9157_3110</name>
</gene>
<dbReference type="STRING" id="1236973.JCM9157_3110"/>
<keyword evidence="2" id="KW-1185">Reference proteome</keyword>
<dbReference type="OrthoDB" id="2920197at2"/>
<evidence type="ECO:0000313" key="1">
    <source>
        <dbReference type="EMBL" id="GAE35967.1"/>
    </source>
</evidence>
<proteinExistence type="predicted"/>
<name>W4QVQ9_HALA3</name>
<dbReference type="InterPro" id="IPR021596">
    <property type="entry name" value="DUF3219"/>
</dbReference>
<dbReference type="InterPro" id="IPR023105">
    <property type="entry name" value="YkvR-like_sf"/>
</dbReference>
<evidence type="ECO:0000313" key="2">
    <source>
        <dbReference type="Proteomes" id="UP000018896"/>
    </source>
</evidence>
<dbReference type="Pfam" id="PF11514">
    <property type="entry name" value="DUF3219"/>
    <property type="match status" value="1"/>
</dbReference>
<accession>W4QVQ9</accession>
<dbReference type="eggNOG" id="ENOG5032ZH2">
    <property type="taxonomic scope" value="Bacteria"/>
</dbReference>